<keyword evidence="6" id="KW-1185">Reference proteome</keyword>
<dbReference type="PANTHER" id="PTHR13363">
    <property type="entry name" value="RING FINGER AND SRY DOMAIN-CONTAINING"/>
    <property type="match status" value="1"/>
</dbReference>
<dbReference type="STRING" id="104452.A0A0L7LIB4"/>
<dbReference type="PROSITE" id="PS50188">
    <property type="entry name" value="B302_SPRY"/>
    <property type="match status" value="1"/>
</dbReference>
<comment type="caution">
    <text evidence="5">The sequence shown here is derived from an EMBL/GenBank/DDBJ whole genome shotgun (WGS) entry which is preliminary data.</text>
</comment>
<keyword evidence="3" id="KW-0862">Zinc</keyword>
<dbReference type="Pfam" id="PF00622">
    <property type="entry name" value="SPRY"/>
    <property type="match status" value="1"/>
</dbReference>
<dbReference type="AlphaFoldDB" id="A0A0L7LIB4"/>
<dbReference type="InterPro" id="IPR045129">
    <property type="entry name" value="RNF123/RKP/RSPRY1"/>
</dbReference>
<reference evidence="5 6" key="1">
    <citation type="journal article" date="2015" name="Genome Biol. Evol.">
        <title>The genome of winter moth (Operophtera brumata) provides a genomic perspective on sexual dimorphism and phenology.</title>
        <authorList>
            <person name="Derks M.F."/>
            <person name="Smit S."/>
            <person name="Salis L."/>
            <person name="Schijlen E."/>
            <person name="Bossers A."/>
            <person name="Mateman C."/>
            <person name="Pijl A.S."/>
            <person name="de Ridder D."/>
            <person name="Groenen M.A."/>
            <person name="Visser M.E."/>
            <person name="Megens H.J."/>
        </authorList>
    </citation>
    <scope>NUCLEOTIDE SEQUENCE [LARGE SCALE GENOMIC DNA]</scope>
    <source>
        <strain evidence="5">WM2013NL</strain>
        <tissue evidence="5">Head and thorax</tissue>
    </source>
</reference>
<protein>
    <submittedName>
        <fullName evidence="5">Putative F16A11.1</fullName>
    </submittedName>
</protein>
<dbReference type="EMBL" id="JTDY01001067">
    <property type="protein sequence ID" value="KOB74976.1"/>
    <property type="molecule type" value="Genomic_DNA"/>
</dbReference>
<dbReference type="GO" id="GO:0008270">
    <property type="term" value="F:zinc ion binding"/>
    <property type="evidence" value="ECO:0007669"/>
    <property type="project" value="UniProtKB-KW"/>
</dbReference>
<proteinExistence type="predicted"/>
<dbReference type="Proteomes" id="UP000037510">
    <property type="component" value="Unassembled WGS sequence"/>
</dbReference>
<dbReference type="GO" id="GO:0004842">
    <property type="term" value="F:ubiquitin-protein transferase activity"/>
    <property type="evidence" value="ECO:0007669"/>
    <property type="project" value="InterPro"/>
</dbReference>
<dbReference type="GO" id="GO:0005737">
    <property type="term" value="C:cytoplasm"/>
    <property type="evidence" value="ECO:0007669"/>
    <property type="project" value="TreeGrafter"/>
</dbReference>
<dbReference type="PANTHER" id="PTHR13363:SF6">
    <property type="entry name" value="RING FINGER AND SPRY DOMAIN-CONTAINING PROTEIN 1"/>
    <property type="match status" value="1"/>
</dbReference>
<dbReference type="InterPro" id="IPR013320">
    <property type="entry name" value="ConA-like_dom_sf"/>
</dbReference>
<evidence type="ECO:0000256" key="2">
    <source>
        <dbReference type="ARBA" id="ARBA00022771"/>
    </source>
</evidence>
<gene>
    <name evidence="5" type="ORF">OBRU01_08579</name>
</gene>
<name>A0A0L7LIB4_OPEBR</name>
<dbReference type="InterPro" id="IPR003877">
    <property type="entry name" value="SPRY_dom"/>
</dbReference>
<keyword evidence="1" id="KW-0479">Metal-binding</keyword>
<evidence type="ECO:0000313" key="5">
    <source>
        <dbReference type="EMBL" id="KOB74976.1"/>
    </source>
</evidence>
<dbReference type="InterPro" id="IPR001870">
    <property type="entry name" value="B30.2/SPRY"/>
</dbReference>
<organism evidence="5 6">
    <name type="scientific">Operophtera brumata</name>
    <name type="common">Winter moth</name>
    <name type="synonym">Phalaena brumata</name>
    <dbReference type="NCBI Taxonomy" id="104452"/>
    <lineage>
        <taxon>Eukaryota</taxon>
        <taxon>Metazoa</taxon>
        <taxon>Ecdysozoa</taxon>
        <taxon>Arthropoda</taxon>
        <taxon>Hexapoda</taxon>
        <taxon>Insecta</taxon>
        <taxon>Pterygota</taxon>
        <taxon>Neoptera</taxon>
        <taxon>Endopterygota</taxon>
        <taxon>Lepidoptera</taxon>
        <taxon>Glossata</taxon>
        <taxon>Ditrysia</taxon>
        <taxon>Geometroidea</taxon>
        <taxon>Geometridae</taxon>
        <taxon>Larentiinae</taxon>
        <taxon>Operophtera</taxon>
    </lineage>
</organism>
<feature type="domain" description="B30.2/SPRY" evidence="4">
    <location>
        <begin position="1"/>
        <end position="146"/>
    </location>
</feature>
<dbReference type="GO" id="GO:0051603">
    <property type="term" value="P:proteolysis involved in protein catabolic process"/>
    <property type="evidence" value="ECO:0007669"/>
    <property type="project" value="TreeGrafter"/>
</dbReference>
<dbReference type="SMART" id="SM00449">
    <property type="entry name" value="SPRY"/>
    <property type="match status" value="1"/>
</dbReference>
<evidence type="ECO:0000259" key="4">
    <source>
        <dbReference type="PROSITE" id="PS50188"/>
    </source>
</evidence>
<dbReference type="InterPro" id="IPR043136">
    <property type="entry name" value="B30.2/SPRY_sf"/>
</dbReference>
<sequence length="146" mass="16357">MNDTNAMLDCRDTTDFLKISSDGLEARCDAHTFESVRCTFQINQGCWYYEVEILTPGVMQIGWATKETKFSTHEGYGIGDDCFSLAYDGCRRLLWHKATPKICDTVNPWAPGDIVGCLIDVGQQEAIFSLNGARLPVCKDIFKSSR</sequence>
<accession>A0A0L7LIB4</accession>
<evidence type="ECO:0000256" key="3">
    <source>
        <dbReference type="ARBA" id="ARBA00022833"/>
    </source>
</evidence>
<dbReference type="Gene3D" id="2.60.120.920">
    <property type="match status" value="1"/>
</dbReference>
<evidence type="ECO:0000256" key="1">
    <source>
        <dbReference type="ARBA" id="ARBA00022723"/>
    </source>
</evidence>
<evidence type="ECO:0000313" key="6">
    <source>
        <dbReference type="Proteomes" id="UP000037510"/>
    </source>
</evidence>
<keyword evidence="2" id="KW-0863">Zinc-finger</keyword>
<dbReference type="SUPFAM" id="SSF49899">
    <property type="entry name" value="Concanavalin A-like lectins/glucanases"/>
    <property type="match status" value="1"/>
</dbReference>